<dbReference type="GO" id="GO:0001682">
    <property type="term" value="P:tRNA 5'-leader removal"/>
    <property type="evidence" value="ECO:0007669"/>
    <property type="project" value="UniProtKB-UniRule"/>
</dbReference>
<evidence type="ECO:0000313" key="10">
    <source>
        <dbReference type="EMBL" id="PZQ14770.1"/>
    </source>
</evidence>
<protein>
    <recommendedName>
        <fullName evidence="7 8">Ribonuclease P protein component</fullName>
        <shortName evidence="7">RNase P protein</shortName>
        <shortName evidence="7">RNaseP protein</shortName>
        <ecNumber evidence="7 8">3.1.26.5</ecNumber>
    </recommendedName>
    <alternativeName>
        <fullName evidence="7">Protein C5</fullName>
    </alternativeName>
</protein>
<dbReference type="Pfam" id="PF00825">
    <property type="entry name" value="Ribonuclease_P"/>
    <property type="match status" value="1"/>
</dbReference>
<dbReference type="GO" id="GO:0042781">
    <property type="term" value="F:3'-tRNA processing endoribonuclease activity"/>
    <property type="evidence" value="ECO:0007669"/>
    <property type="project" value="TreeGrafter"/>
</dbReference>
<comment type="similarity">
    <text evidence="7">Belongs to the RnpA family.</text>
</comment>
<evidence type="ECO:0000256" key="6">
    <source>
        <dbReference type="ARBA" id="ARBA00022884"/>
    </source>
</evidence>
<dbReference type="GO" id="GO:0004526">
    <property type="term" value="F:ribonuclease P activity"/>
    <property type="evidence" value="ECO:0007669"/>
    <property type="project" value="UniProtKB-UniRule"/>
</dbReference>
<dbReference type="NCBIfam" id="TIGR00188">
    <property type="entry name" value="rnpA"/>
    <property type="match status" value="1"/>
</dbReference>
<dbReference type="Gene3D" id="3.30.230.10">
    <property type="match status" value="1"/>
</dbReference>
<dbReference type="InterPro" id="IPR000100">
    <property type="entry name" value="RNase_P"/>
</dbReference>
<sequence>MGSASFPRAARLLRPGDFAALRRASRRVGADHFHAEAAPHASGPRLGMAVSRRVSKRAVERNRIKRQIRDSYRHVRPQLPALDILVVARTSAATHDNATLRADLIRLWDKLRRLTAAAPGGARVEAPPRERHNGEVPAASGRTTTPPSPSSE</sequence>
<gene>
    <name evidence="7 10" type="primary">rnpA</name>
    <name evidence="10" type="ORF">DI564_09710</name>
</gene>
<dbReference type="InterPro" id="IPR020568">
    <property type="entry name" value="Ribosomal_Su5_D2-typ_SF"/>
</dbReference>
<dbReference type="InterPro" id="IPR020539">
    <property type="entry name" value="RNase_P_CS"/>
</dbReference>
<dbReference type="PROSITE" id="PS00648">
    <property type="entry name" value="RIBONUCLEASE_P"/>
    <property type="match status" value="1"/>
</dbReference>
<keyword evidence="6 7" id="KW-0694">RNA-binding</keyword>
<dbReference type="AlphaFoldDB" id="A0A2W5MMS2"/>
<dbReference type="InterPro" id="IPR014721">
    <property type="entry name" value="Ribsml_uS5_D2-typ_fold_subgr"/>
</dbReference>
<evidence type="ECO:0000256" key="2">
    <source>
        <dbReference type="ARBA" id="ARBA00022694"/>
    </source>
</evidence>
<feature type="region of interest" description="Disordered" evidence="9">
    <location>
        <begin position="38"/>
        <end position="62"/>
    </location>
</feature>
<evidence type="ECO:0000256" key="1">
    <source>
        <dbReference type="ARBA" id="ARBA00002663"/>
    </source>
</evidence>
<dbReference type="HAMAP" id="MF_00227">
    <property type="entry name" value="RNase_P"/>
    <property type="match status" value="1"/>
</dbReference>
<evidence type="ECO:0000313" key="11">
    <source>
        <dbReference type="Proteomes" id="UP000249046"/>
    </source>
</evidence>
<evidence type="ECO:0000256" key="9">
    <source>
        <dbReference type="SAM" id="MobiDB-lite"/>
    </source>
</evidence>
<keyword evidence="4 7" id="KW-0255">Endonuclease</keyword>
<comment type="caution">
    <text evidence="10">The sequence shown here is derived from an EMBL/GenBank/DDBJ whole genome shotgun (WGS) entry which is preliminary data.</text>
</comment>
<comment type="subunit">
    <text evidence="7">Consists of a catalytic RNA component (M1 or rnpB) and a protein subunit.</text>
</comment>
<evidence type="ECO:0000256" key="8">
    <source>
        <dbReference type="NCBIfam" id="TIGR00188"/>
    </source>
</evidence>
<evidence type="ECO:0000256" key="4">
    <source>
        <dbReference type="ARBA" id="ARBA00022759"/>
    </source>
</evidence>
<evidence type="ECO:0000256" key="3">
    <source>
        <dbReference type="ARBA" id="ARBA00022722"/>
    </source>
</evidence>
<reference evidence="10 11" key="1">
    <citation type="submission" date="2017-08" db="EMBL/GenBank/DDBJ databases">
        <title>Infants hospitalized years apart are colonized by the same room-sourced microbial strains.</title>
        <authorList>
            <person name="Brooks B."/>
            <person name="Olm M.R."/>
            <person name="Firek B.A."/>
            <person name="Baker R."/>
            <person name="Thomas B.C."/>
            <person name="Morowitz M.J."/>
            <person name="Banfield J.F."/>
        </authorList>
    </citation>
    <scope>NUCLEOTIDE SEQUENCE [LARGE SCALE GENOMIC DNA]</scope>
    <source>
        <strain evidence="10">S2_005_003_R2_42</strain>
    </source>
</reference>
<dbReference type="Proteomes" id="UP000249046">
    <property type="component" value="Unassembled WGS sequence"/>
</dbReference>
<comment type="function">
    <text evidence="1 7">RNaseP catalyzes the removal of the 5'-leader sequence from pre-tRNA to produce the mature 5'-terminus. It can also cleave other RNA substrates such as 4.5S RNA. The protein component plays an auxiliary but essential role in vivo by binding to the 5'-leader sequence and broadening the substrate specificity of the ribozyme.</text>
</comment>
<dbReference type="GO" id="GO:0030677">
    <property type="term" value="C:ribonuclease P complex"/>
    <property type="evidence" value="ECO:0007669"/>
    <property type="project" value="TreeGrafter"/>
</dbReference>
<feature type="region of interest" description="Disordered" evidence="9">
    <location>
        <begin position="118"/>
        <end position="152"/>
    </location>
</feature>
<dbReference type="GO" id="GO:0000049">
    <property type="term" value="F:tRNA binding"/>
    <property type="evidence" value="ECO:0007669"/>
    <property type="project" value="UniProtKB-UniRule"/>
</dbReference>
<comment type="catalytic activity">
    <reaction evidence="7">
        <text>Endonucleolytic cleavage of RNA, removing 5'-extranucleotides from tRNA precursor.</text>
        <dbReference type="EC" id="3.1.26.5"/>
    </reaction>
</comment>
<dbReference type="EC" id="3.1.26.5" evidence="7 8"/>
<evidence type="ECO:0000256" key="7">
    <source>
        <dbReference type="HAMAP-Rule" id="MF_00227"/>
    </source>
</evidence>
<evidence type="ECO:0000256" key="5">
    <source>
        <dbReference type="ARBA" id="ARBA00022801"/>
    </source>
</evidence>
<dbReference type="PANTHER" id="PTHR33992:SF1">
    <property type="entry name" value="RIBONUCLEASE P PROTEIN COMPONENT"/>
    <property type="match status" value="1"/>
</dbReference>
<keyword evidence="3 7" id="KW-0540">Nuclease</keyword>
<keyword evidence="2 7" id="KW-0819">tRNA processing</keyword>
<dbReference type="EMBL" id="QFPO01000007">
    <property type="protein sequence ID" value="PZQ14770.1"/>
    <property type="molecule type" value="Genomic_DNA"/>
</dbReference>
<name>A0A2W5MMS2_9GAMM</name>
<proteinExistence type="inferred from homology"/>
<keyword evidence="5 7" id="KW-0378">Hydrolase</keyword>
<dbReference type="PANTHER" id="PTHR33992">
    <property type="entry name" value="RIBONUCLEASE P PROTEIN COMPONENT"/>
    <property type="match status" value="1"/>
</dbReference>
<accession>A0A2W5MMS2</accession>
<dbReference type="SUPFAM" id="SSF54211">
    <property type="entry name" value="Ribosomal protein S5 domain 2-like"/>
    <property type="match status" value="1"/>
</dbReference>
<organism evidence="10 11">
    <name type="scientific">Rhodanobacter denitrificans</name>
    <dbReference type="NCBI Taxonomy" id="666685"/>
    <lineage>
        <taxon>Bacteria</taxon>
        <taxon>Pseudomonadati</taxon>
        <taxon>Pseudomonadota</taxon>
        <taxon>Gammaproteobacteria</taxon>
        <taxon>Lysobacterales</taxon>
        <taxon>Rhodanobacteraceae</taxon>
        <taxon>Rhodanobacter</taxon>
    </lineage>
</organism>